<dbReference type="Proteomes" id="UP001210380">
    <property type="component" value="Unassembled WGS sequence"/>
</dbReference>
<accession>A0ABT4UWC9</accession>
<dbReference type="EMBL" id="JAQGLA010000012">
    <property type="protein sequence ID" value="MDA3626016.1"/>
    <property type="molecule type" value="Genomic_DNA"/>
</dbReference>
<keyword evidence="3" id="KW-1185">Reference proteome</keyword>
<reference evidence="2 3" key="1">
    <citation type="submission" date="2022-11" db="EMBL/GenBank/DDBJ databases">
        <title>Draft genome sequence of Saccharopolyspora sp. WRP15-2 isolated from rhizosphere soils of wild rice in Thailand.</title>
        <authorList>
            <person name="Duangmal K."/>
            <person name="Kammanee S."/>
            <person name="Muangham S."/>
        </authorList>
    </citation>
    <scope>NUCLEOTIDE SEQUENCE [LARGE SCALE GENOMIC DNA]</scope>
    <source>
        <strain evidence="2 3">WRP15-2</strain>
    </source>
</reference>
<gene>
    <name evidence="2" type="ORF">OU415_11265</name>
</gene>
<feature type="region of interest" description="Disordered" evidence="1">
    <location>
        <begin position="15"/>
        <end position="34"/>
    </location>
</feature>
<evidence type="ECO:0000256" key="1">
    <source>
        <dbReference type="SAM" id="MobiDB-lite"/>
    </source>
</evidence>
<evidence type="ECO:0000313" key="3">
    <source>
        <dbReference type="Proteomes" id="UP001210380"/>
    </source>
</evidence>
<comment type="caution">
    <text evidence="2">The sequence shown here is derived from an EMBL/GenBank/DDBJ whole genome shotgun (WGS) entry which is preliminary data.</text>
</comment>
<organism evidence="2 3">
    <name type="scientific">Saccharopolyspora oryzae</name>
    <dbReference type="NCBI Taxonomy" id="2997343"/>
    <lineage>
        <taxon>Bacteria</taxon>
        <taxon>Bacillati</taxon>
        <taxon>Actinomycetota</taxon>
        <taxon>Actinomycetes</taxon>
        <taxon>Pseudonocardiales</taxon>
        <taxon>Pseudonocardiaceae</taxon>
        <taxon>Saccharopolyspora</taxon>
    </lineage>
</organism>
<name>A0ABT4UWC9_9PSEU</name>
<dbReference type="RefSeq" id="WP_270948590.1">
    <property type="nucleotide sequence ID" value="NZ_JAQGLA010000012.1"/>
</dbReference>
<evidence type="ECO:0000313" key="2">
    <source>
        <dbReference type="EMBL" id="MDA3626016.1"/>
    </source>
</evidence>
<protein>
    <submittedName>
        <fullName evidence="2">Uncharacterized protein</fullName>
    </submittedName>
</protein>
<proteinExistence type="predicted"/>
<sequence>MRLRALQRMRRGCPPFSTTSGVRPRNQLPPRNDELANPAKYLVDADEIIRSLVDTNESRLGLVIGRAEKDPQPIRLTTFVQARLCSGHLVPPCFKFFKRLVHARQGLRYG</sequence>